<evidence type="ECO:0000313" key="3">
    <source>
        <dbReference type="Proteomes" id="UP000190023"/>
    </source>
</evidence>
<dbReference type="AlphaFoldDB" id="A0A1T0BBI8"/>
<dbReference type="Proteomes" id="UP000190023">
    <property type="component" value="Unassembled WGS sequence"/>
</dbReference>
<keyword evidence="1" id="KW-0472">Membrane</keyword>
<gene>
    <name evidence="2" type="ORF">B0188_00495</name>
</gene>
<name>A0A1T0BBI8_9PAST</name>
<dbReference type="EMBL" id="MUYB01000001">
    <property type="protein sequence ID" value="OOS07590.1"/>
    <property type="molecule type" value="Genomic_DNA"/>
</dbReference>
<evidence type="ECO:0008006" key="4">
    <source>
        <dbReference type="Google" id="ProtNLM"/>
    </source>
</evidence>
<dbReference type="SUPFAM" id="SSF54523">
    <property type="entry name" value="Pili subunits"/>
    <property type="match status" value="1"/>
</dbReference>
<dbReference type="STRING" id="123822.B0188_00495"/>
<feature type="transmembrane region" description="Helical" evidence="1">
    <location>
        <begin position="12"/>
        <end position="30"/>
    </location>
</feature>
<sequence length="178" mass="20587">MKMKTGFTILELLLVVFLISSLLLVGIPFWQNVDEQLLLNKEQQKVVLFLRQIQARAENLQEPLWLFTNRNLSEKRWCFSVQTKHDILCDCLKPHLCPKSVDAQFYYPHANGKTMISTPKYFPERTTAFNGARNTVFSTCFVLQVADLKTFFSLYMVGSIRLKSFQSLSHCKKAIEGD</sequence>
<dbReference type="InterPro" id="IPR045584">
    <property type="entry name" value="Pilin-like"/>
</dbReference>
<comment type="caution">
    <text evidence="2">The sequence shown here is derived from an EMBL/GenBank/DDBJ whole genome shotgun (WGS) entry which is preliminary data.</text>
</comment>
<organism evidence="2 3">
    <name type="scientific">[Haemophilus] felis</name>
    <dbReference type="NCBI Taxonomy" id="123822"/>
    <lineage>
        <taxon>Bacteria</taxon>
        <taxon>Pseudomonadati</taxon>
        <taxon>Pseudomonadota</taxon>
        <taxon>Gammaproteobacteria</taxon>
        <taxon>Pasteurellales</taxon>
        <taxon>Pasteurellaceae</taxon>
    </lineage>
</organism>
<accession>A0A1T0BBI8</accession>
<protein>
    <recommendedName>
        <fullName evidence="4">Prepilin-type N-terminal cleavage/methylation domain-containing protein</fullName>
    </recommendedName>
</protein>
<keyword evidence="1" id="KW-1133">Transmembrane helix</keyword>
<keyword evidence="3" id="KW-1185">Reference proteome</keyword>
<keyword evidence="1" id="KW-0812">Transmembrane</keyword>
<evidence type="ECO:0000256" key="1">
    <source>
        <dbReference type="SAM" id="Phobius"/>
    </source>
</evidence>
<evidence type="ECO:0000313" key="2">
    <source>
        <dbReference type="EMBL" id="OOS07590.1"/>
    </source>
</evidence>
<reference evidence="2 3" key="1">
    <citation type="submission" date="2017-02" db="EMBL/GenBank/DDBJ databases">
        <title>Draft genome sequence of Haemophilus felis CCUG 31170 type strain.</title>
        <authorList>
            <person name="Engstrom-Jakobsson H."/>
            <person name="Salva-Serra F."/>
            <person name="Thorell K."/>
            <person name="Gonzales-Siles L."/>
            <person name="Karlsson R."/>
            <person name="Boulund F."/>
            <person name="Engstrand L."/>
            <person name="Kristiansson E."/>
            <person name="Moore E."/>
        </authorList>
    </citation>
    <scope>NUCLEOTIDE SEQUENCE [LARGE SCALE GENOMIC DNA]</scope>
    <source>
        <strain evidence="2 3">CCUG 31170</strain>
    </source>
</reference>
<proteinExistence type="predicted"/>